<proteinExistence type="predicted"/>
<reference evidence="3 4" key="1">
    <citation type="submission" date="2022-03" db="EMBL/GenBank/DDBJ databases">
        <title>Agromyces sp. isolated from the gut of P. brevitarsis seulensis larvae.</title>
        <authorList>
            <person name="Won M."/>
            <person name="Kwon S.-W."/>
        </authorList>
    </citation>
    <scope>NUCLEOTIDE SEQUENCE [LARGE SCALE GENOMIC DNA]</scope>
    <source>
        <strain evidence="3 4">KACC 16215</strain>
    </source>
</reference>
<dbReference type="InterPro" id="IPR024520">
    <property type="entry name" value="DUF3558"/>
</dbReference>
<evidence type="ECO:0000256" key="2">
    <source>
        <dbReference type="SAM" id="SignalP"/>
    </source>
</evidence>
<sequence length="210" mass="21149">MSRMHRSPAVRSAKAVAAFLVTVAATAAFAGCAAESPTPSSTPSGSPSPSSSAPAPSETPSATPEPTSTPFSADCDTLITPDQIYEFNANFGLEEGFEPSSTDVSATVAAGGTACGWLNQTSGEVIQLGVATPAGPALDAARNQAASGSSAVPTYGTPPAVEGYFRQSGDSGEAQIFTESGYWIVIDSNALFEPGDAQQLVEAVLSNLPA</sequence>
<keyword evidence="2" id="KW-0732">Signal</keyword>
<dbReference type="PROSITE" id="PS51257">
    <property type="entry name" value="PROKAR_LIPOPROTEIN"/>
    <property type="match status" value="1"/>
</dbReference>
<dbReference type="RefSeq" id="WP_243568781.1">
    <property type="nucleotide sequence ID" value="NZ_BAAARD010000006.1"/>
</dbReference>
<organism evidence="3 4">
    <name type="scientific">Agromyces soli</name>
    <dbReference type="NCBI Taxonomy" id="659012"/>
    <lineage>
        <taxon>Bacteria</taxon>
        <taxon>Bacillati</taxon>
        <taxon>Actinomycetota</taxon>
        <taxon>Actinomycetes</taxon>
        <taxon>Micrococcales</taxon>
        <taxon>Microbacteriaceae</taxon>
        <taxon>Agromyces</taxon>
    </lineage>
</organism>
<dbReference type="Pfam" id="PF12079">
    <property type="entry name" value="DUF3558"/>
    <property type="match status" value="1"/>
</dbReference>
<evidence type="ECO:0000313" key="3">
    <source>
        <dbReference type="EMBL" id="UOE25934.1"/>
    </source>
</evidence>
<dbReference type="Proteomes" id="UP000831304">
    <property type="component" value="Chromosome"/>
</dbReference>
<evidence type="ECO:0000256" key="1">
    <source>
        <dbReference type="SAM" id="MobiDB-lite"/>
    </source>
</evidence>
<feature type="chain" id="PRO_5045306492" evidence="2">
    <location>
        <begin position="31"/>
        <end position="210"/>
    </location>
</feature>
<gene>
    <name evidence="3" type="ORF">MTP13_16725</name>
</gene>
<protein>
    <submittedName>
        <fullName evidence="3">DUF3558 family protein</fullName>
    </submittedName>
</protein>
<evidence type="ECO:0000313" key="4">
    <source>
        <dbReference type="Proteomes" id="UP000831304"/>
    </source>
</evidence>
<name>A0ABY4ASZ2_9MICO</name>
<dbReference type="EMBL" id="CP094533">
    <property type="protein sequence ID" value="UOE25934.1"/>
    <property type="molecule type" value="Genomic_DNA"/>
</dbReference>
<feature type="signal peptide" evidence="2">
    <location>
        <begin position="1"/>
        <end position="30"/>
    </location>
</feature>
<feature type="compositionally biased region" description="Low complexity" evidence="1">
    <location>
        <begin position="33"/>
        <end position="73"/>
    </location>
</feature>
<accession>A0ABY4ASZ2</accession>
<keyword evidence="4" id="KW-1185">Reference proteome</keyword>
<feature type="region of interest" description="Disordered" evidence="1">
    <location>
        <begin position="33"/>
        <end position="75"/>
    </location>
</feature>